<gene>
    <name evidence="3" type="ORF">FOE67_02710</name>
</gene>
<evidence type="ECO:0000313" key="3">
    <source>
        <dbReference type="EMBL" id="MBB0228448.1"/>
    </source>
</evidence>
<name>A0A7W3T081_9ACTN</name>
<evidence type="ECO:0000256" key="1">
    <source>
        <dbReference type="SAM" id="MobiDB-lite"/>
    </source>
</evidence>
<reference evidence="4" key="1">
    <citation type="submission" date="2019-10" db="EMBL/GenBank/DDBJ databases">
        <title>Streptomyces sp. nov., a novel actinobacterium isolated from alkaline environment.</title>
        <authorList>
            <person name="Golinska P."/>
        </authorList>
    </citation>
    <scope>NUCLEOTIDE SEQUENCE [LARGE SCALE GENOMIC DNA]</scope>
    <source>
        <strain evidence="4">DSM 42108</strain>
    </source>
</reference>
<accession>A0A7W3T081</accession>
<keyword evidence="4" id="KW-1185">Reference proteome</keyword>
<feature type="compositionally biased region" description="Pro residues" evidence="1">
    <location>
        <begin position="1"/>
        <end position="10"/>
    </location>
</feature>
<dbReference type="Pfam" id="PF12307">
    <property type="entry name" value="DUF3631"/>
    <property type="match status" value="1"/>
</dbReference>
<evidence type="ECO:0000259" key="2">
    <source>
        <dbReference type="Pfam" id="PF12307"/>
    </source>
</evidence>
<dbReference type="Proteomes" id="UP000530234">
    <property type="component" value="Unassembled WGS sequence"/>
</dbReference>
<organism evidence="3 4">
    <name type="scientific">Streptomyces calidiresistens</name>
    <dbReference type="NCBI Taxonomy" id="1485586"/>
    <lineage>
        <taxon>Bacteria</taxon>
        <taxon>Bacillati</taxon>
        <taxon>Actinomycetota</taxon>
        <taxon>Actinomycetes</taxon>
        <taxon>Kitasatosporales</taxon>
        <taxon>Streptomycetaceae</taxon>
        <taxon>Streptomyces</taxon>
    </lineage>
</organism>
<feature type="non-terminal residue" evidence="3">
    <location>
        <position position="404"/>
    </location>
</feature>
<sequence>MDETPTPTPSLPGTAPESPPSAPEDPRRDAATGEAGPPSPAEPARRGAELLNELRRRISRFVILPSEQVLDAVTLWVAATHLQTAWQHAPRLAIVGPVKRCGKSRLLDVVTETVHAPLITVNASAAAIFRSITEDEPPTLLVDEADTLFGSQKVAERNEDLRGLLNAGHQRNRPTLRVTGPNHDVATFPTFAMAALAGIGDLPDTIMDRSVVVRMRRRAGAEKVAAFRTARDTPALHHLRDRLTAWLRPLRTEAMNAEPAMPVEDRAADTWEPLVIVADLAGGQWPDAARTACRAMSAHEADQDEDSGLRVRILADIRRVFAHEGDPAVLRTSRLIEALRADGEAPWAEHGAHGLTPRGLQLLLRDYGIGSANHRFPGGAQAKGFARTQFIDAWNRYCPAPAEP</sequence>
<evidence type="ECO:0000313" key="4">
    <source>
        <dbReference type="Proteomes" id="UP000530234"/>
    </source>
</evidence>
<feature type="region of interest" description="Disordered" evidence="1">
    <location>
        <begin position="1"/>
        <end position="45"/>
    </location>
</feature>
<feature type="domain" description="DUF3631" evidence="2">
    <location>
        <begin position="214"/>
        <end position="397"/>
    </location>
</feature>
<dbReference type="EMBL" id="VKHS01000027">
    <property type="protein sequence ID" value="MBB0228448.1"/>
    <property type="molecule type" value="Genomic_DNA"/>
</dbReference>
<protein>
    <submittedName>
        <fullName evidence="3">DUF3631 domain-containing protein</fullName>
    </submittedName>
</protein>
<dbReference type="InterPro" id="IPR022081">
    <property type="entry name" value="DUF3631"/>
</dbReference>
<dbReference type="AlphaFoldDB" id="A0A7W3T081"/>
<proteinExistence type="predicted"/>
<comment type="caution">
    <text evidence="3">The sequence shown here is derived from an EMBL/GenBank/DDBJ whole genome shotgun (WGS) entry which is preliminary data.</text>
</comment>